<dbReference type="Proteomes" id="UP000821845">
    <property type="component" value="Chromosome 5"/>
</dbReference>
<name>A0ACB7S8H4_HYAAI</name>
<dbReference type="EMBL" id="CM023485">
    <property type="protein sequence ID" value="KAH6930830.1"/>
    <property type="molecule type" value="Genomic_DNA"/>
</dbReference>
<gene>
    <name evidence="1" type="ORF">HPB50_019708</name>
</gene>
<proteinExistence type="predicted"/>
<protein>
    <submittedName>
        <fullName evidence="1">Uncharacterized protein</fullName>
    </submittedName>
</protein>
<keyword evidence="2" id="KW-1185">Reference proteome</keyword>
<accession>A0ACB7S8H4</accession>
<sequence length="136" mass="14957">MCGTSNAVGRLQRPSNLGESGFAQKGVQIIKRLLKKAGYSREEFWLELLSCRAFPLEDGVSPAQHLKGGNCRTPLPELCLNSPQQLSNPENTSKISTEDFSSLSFSPETRFGSGLETSGPPKLKYWTSWPPGLTQR</sequence>
<comment type="caution">
    <text evidence="1">The sequence shown here is derived from an EMBL/GenBank/DDBJ whole genome shotgun (WGS) entry which is preliminary data.</text>
</comment>
<evidence type="ECO:0000313" key="2">
    <source>
        <dbReference type="Proteomes" id="UP000821845"/>
    </source>
</evidence>
<reference evidence="1" key="1">
    <citation type="submission" date="2020-05" db="EMBL/GenBank/DDBJ databases">
        <title>Large-scale comparative analyses of tick genomes elucidate their genetic diversity and vector capacities.</title>
        <authorList>
            <person name="Jia N."/>
            <person name="Wang J."/>
            <person name="Shi W."/>
            <person name="Du L."/>
            <person name="Sun Y."/>
            <person name="Zhan W."/>
            <person name="Jiang J."/>
            <person name="Wang Q."/>
            <person name="Zhang B."/>
            <person name="Ji P."/>
            <person name="Sakyi L.B."/>
            <person name="Cui X."/>
            <person name="Yuan T."/>
            <person name="Jiang B."/>
            <person name="Yang W."/>
            <person name="Lam T.T.-Y."/>
            <person name="Chang Q."/>
            <person name="Ding S."/>
            <person name="Wang X."/>
            <person name="Zhu J."/>
            <person name="Ruan X."/>
            <person name="Zhao L."/>
            <person name="Wei J."/>
            <person name="Que T."/>
            <person name="Du C."/>
            <person name="Cheng J."/>
            <person name="Dai P."/>
            <person name="Han X."/>
            <person name="Huang E."/>
            <person name="Gao Y."/>
            <person name="Liu J."/>
            <person name="Shao H."/>
            <person name="Ye R."/>
            <person name="Li L."/>
            <person name="Wei W."/>
            <person name="Wang X."/>
            <person name="Wang C."/>
            <person name="Yang T."/>
            <person name="Huo Q."/>
            <person name="Li W."/>
            <person name="Guo W."/>
            <person name="Chen H."/>
            <person name="Zhou L."/>
            <person name="Ni X."/>
            <person name="Tian J."/>
            <person name="Zhou Y."/>
            <person name="Sheng Y."/>
            <person name="Liu T."/>
            <person name="Pan Y."/>
            <person name="Xia L."/>
            <person name="Li J."/>
            <person name="Zhao F."/>
            <person name="Cao W."/>
        </authorList>
    </citation>
    <scope>NUCLEOTIDE SEQUENCE</scope>
    <source>
        <strain evidence="1">Hyas-2018</strain>
    </source>
</reference>
<evidence type="ECO:0000313" key="1">
    <source>
        <dbReference type="EMBL" id="KAH6930830.1"/>
    </source>
</evidence>
<organism evidence="1 2">
    <name type="scientific">Hyalomma asiaticum</name>
    <name type="common">Tick</name>
    <dbReference type="NCBI Taxonomy" id="266040"/>
    <lineage>
        <taxon>Eukaryota</taxon>
        <taxon>Metazoa</taxon>
        <taxon>Ecdysozoa</taxon>
        <taxon>Arthropoda</taxon>
        <taxon>Chelicerata</taxon>
        <taxon>Arachnida</taxon>
        <taxon>Acari</taxon>
        <taxon>Parasitiformes</taxon>
        <taxon>Ixodida</taxon>
        <taxon>Ixodoidea</taxon>
        <taxon>Ixodidae</taxon>
        <taxon>Hyalomminae</taxon>
        <taxon>Hyalomma</taxon>
    </lineage>
</organism>